<evidence type="ECO:0000313" key="4">
    <source>
        <dbReference type="Proteomes" id="UP000000362"/>
    </source>
</evidence>
<accession>Q03WB1</accession>
<evidence type="ECO:0000313" key="3">
    <source>
        <dbReference type="EMBL" id="ABJ62511.1"/>
    </source>
</evidence>
<feature type="signal peptide" evidence="2">
    <location>
        <begin position="1"/>
        <end position="24"/>
    </location>
</feature>
<keyword evidence="1" id="KW-0472">Membrane</keyword>
<feature type="chain" id="PRO_5038893549" description="Cell surface protein" evidence="2">
    <location>
        <begin position="25"/>
        <end position="132"/>
    </location>
</feature>
<name>Q03WB1_LEUMM</name>
<dbReference type="RefSeq" id="WP_011680108.1">
    <property type="nucleotide sequence ID" value="NC_008531.1"/>
</dbReference>
<organism evidence="3 4">
    <name type="scientific">Leuconostoc mesenteroides subsp. mesenteroides (strain ATCC 8293 / DSM 20343 / BCRC 11652 / CCM 1803 / JCM 6124 / NCDO 523 / NBRC 100496 / NCIMB 8023 / NCTC 12954 / NRRL B-1118 / 37Y)</name>
    <dbReference type="NCBI Taxonomy" id="203120"/>
    <lineage>
        <taxon>Bacteria</taxon>
        <taxon>Bacillati</taxon>
        <taxon>Bacillota</taxon>
        <taxon>Bacilli</taxon>
        <taxon>Lactobacillales</taxon>
        <taxon>Lactobacillaceae</taxon>
        <taxon>Leuconostoc</taxon>
    </lineage>
</organism>
<feature type="transmembrane region" description="Helical" evidence="1">
    <location>
        <begin position="103"/>
        <end position="120"/>
    </location>
</feature>
<evidence type="ECO:0000256" key="1">
    <source>
        <dbReference type="SAM" id="Phobius"/>
    </source>
</evidence>
<keyword evidence="1" id="KW-0812">Transmembrane</keyword>
<keyword evidence="4" id="KW-1185">Reference proteome</keyword>
<proteinExistence type="predicted"/>
<keyword evidence="1" id="KW-1133">Transmembrane helix</keyword>
<dbReference type="KEGG" id="lme:LEUM_1418"/>
<dbReference type="EnsemblBacteria" id="ABJ62511">
    <property type="protein sequence ID" value="ABJ62511"/>
    <property type="gene ID" value="LEUM_1418"/>
</dbReference>
<dbReference type="GeneID" id="29575898"/>
<evidence type="ECO:0000256" key="2">
    <source>
        <dbReference type="SAM" id="SignalP"/>
    </source>
</evidence>
<dbReference type="HOGENOM" id="CLU_1914494_0_0_9"/>
<dbReference type="EMBL" id="CP000414">
    <property type="protein sequence ID" value="ABJ62511.1"/>
    <property type="molecule type" value="Genomic_DNA"/>
</dbReference>
<dbReference type="Proteomes" id="UP000000362">
    <property type="component" value="Chromosome"/>
</dbReference>
<gene>
    <name evidence="3" type="ordered locus">LEUM_1418</name>
</gene>
<reference evidence="3 4" key="1">
    <citation type="journal article" date="2006" name="Proc. Natl. Acad. Sci. U.S.A.">
        <title>Comparative genomics of the lactic acid bacteria.</title>
        <authorList>
            <person name="Makarova K."/>
            <person name="Slesarev A."/>
            <person name="Wolf Y."/>
            <person name="Sorokin A."/>
            <person name="Mirkin B."/>
            <person name="Koonin E."/>
            <person name="Pavlov A."/>
            <person name="Pavlova N."/>
            <person name="Karamychev V."/>
            <person name="Polouchine N."/>
            <person name="Shakhova V."/>
            <person name="Grigoriev I."/>
            <person name="Lou Y."/>
            <person name="Rohksar D."/>
            <person name="Lucas S."/>
            <person name="Huang K."/>
            <person name="Goodstein D.M."/>
            <person name="Hawkins T."/>
            <person name="Plengvidhya V."/>
            <person name="Welker D."/>
            <person name="Hughes J."/>
            <person name="Goh Y."/>
            <person name="Benson A."/>
            <person name="Baldwin K."/>
            <person name="Lee J.H."/>
            <person name="Diaz-Muniz I."/>
            <person name="Dosti B."/>
            <person name="Smeianov V."/>
            <person name="Wechter W."/>
            <person name="Barabote R."/>
            <person name="Lorca G."/>
            <person name="Altermann E."/>
            <person name="Barrangou R."/>
            <person name="Ganesan B."/>
            <person name="Xie Y."/>
            <person name="Rawsthorne H."/>
            <person name="Tamir D."/>
            <person name="Parker C."/>
            <person name="Breidt F."/>
            <person name="Broadbent J."/>
            <person name="Hutkins R."/>
            <person name="O'Sullivan D."/>
            <person name="Steele J."/>
            <person name="Unlu G."/>
            <person name="Saier M."/>
            <person name="Klaenhammer T."/>
            <person name="Richardson P."/>
            <person name="Kozyavkin S."/>
            <person name="Weimer B."/>
            <person name="Mills D."/>
        </authorList>
    </citation>
    <scope>NUCLEOTIDE SEQUENCE [LARGE SCALE GENOMIC DNA]</scope>
    <source>
        <strain evidence="4">ATCC 8293 / DSM 20343 / BCRC 11652 / CCM 1803 / JCM 6124 / NCDO 523 / NBRC 100496 / NCIMB 8023 / NCTC 12954 / NRRL B-1118 / 37Y</strain>
    </source>
</reference>
<evidence type="ECO:0008006" key="5">
    <source>
        <dbReference type="Google" id="ProtNLM"/>
    </source>
</evidence>
<dbReference type="AlphaFoldDB" id="Q03WB1"/>
<keyword evidence="2" id="KW-0732">Signal</keyword>
<protein>
    <recommendedName>
        <fullName evidence="5">Cell surface protein</fullName>
    </recommendedName>
</protein>
<sequence length="132" mass="14600">MKQKKILLCVLSSYVIASSMTVCSANVLGSAIESHAQISFQMPDYIPVEQQPTNQMSTAKGTLVNAPMAHGKYDRQFGYVSTRKEVTPVTTRLPSVGVTHRQSLSYILCSVIIVTMIIISENKRTEKGKNYD</sequence>